<proteinExistence type="predicted"/>
<protein>
    <submittedName>
        <fullName evidence="1">Unannotated protein</fullName>
    </submittedName>
</protein>
<name>A0A6J6U8F1_9ZZZZ</name>
<dbReference type="AlphaFoldDB" id="A0A6J6U8F1"/>
<accession>A0A6J6U8F1</accession>
<sequence>MITNTLASKAPAMAAAARSALTFSPKALFRSADTGEITGTNPSFRTLFISCVFTSTTSPTKPKSAVEPSTRRDFFTDTRVGSVRPEIARAAVPLLDNTRATSGPTSLHSTFSTTANISGVVTRKPPTNSLVIPAALSAASICGPPP</sequence>
<reference evidence="1" key="1">
    <citation type="submission" date="2020-05" db="EMBL/GenBank/DDBJ databases">
        <authorList>
            <person name="Chiriac C."/>
            <person name="Salcher M."/>
            <person name="Ghai R."/>
            <person name="Kavagutti S V."/>
        </authorList>
    </citation>
    <scope>NUCLEOTIDE SEQUENCE</scope>
</reference>
<gene>
    <name evidence="1" type="ORF">UFOPK2837_00801</name>
</gene>
<evidence type="ECO:0000313" key="1">
    <source>
        <dbReference type="EMBL" id="CAB4754827.1"/>
    </source>
</evidence>
<organism evidence="1">
    <name type="scientific">freshwater metagenome</name>
    <dbReference type="NCBI Taxonomy" id="449393"/>
    <lineage>
        <taxon>unclassified sequences</taxon>
        <taxon>metagenomes</taxon>
        <taxon>ecological metagenomes</taxon>
    </lineage>
</organism>
<dbReference type="EMBL" id="CAEZZF010000064">
    <property type="protein sequence ID" value="CAB4754827.1"/>
    <property type="molecule type" value="Genomic_DNA"/>
</dbReference>